<dbReference type="EMBL" id="AUZY01010019">
    <property type="protein sequence ID" value="EQD40107.1"/>
    <property type="molecule type" value="Genomic_DNA"/>
</dbReference>
<sequence length="172" mass="20014">MSSDPPREDAPDLPLAAPHFWQVPEAERELDRVSPRLMVLREQVARLAQIQEERERMARLWGKEVDAVDHPDAARIRRLEREWQTLYRTVESDLERWRDRGIEVKDLNAGLVDFYALRKGEVILLCWKSDEDGIHHWHPLNGGFRGRRRLTDAEREGGLDPDPRDRSAGGPP</sequence>
<accession>T0Z7L6</accession>
<proteinExistence type="predicted"/>
<dbReference type="AlphaFoldDB" id="T0Z7L6"/>
<gene>
    <name evidence="2" type="ORF">B1B_15068</name>
</gene>
<evidence type="ECO:0000313" key="2">
    <source>
        <dbReference type="EMBL" id="EQD40107.1"/>
    </source>
</evidence>
<reference evidence="2" key="1">
    <citation type="submission" date="2013-08" db="EMBL/GenBank/DDBJ databases">
        <authorList>
            <person name="Mendez C."/>
            <person name="Richter M."/>
            <person name="Ferrer M."/>
            <person name="Sanchez J."/>
        </authorList>
    </citation>
    <scope>NUCLEOTIDE SEQUENCE</scope>
</reference>
<dbReference type="Pfam" id="PF09969">
    <property type="entry name" value="DUF2203"/>
    <property type="match status" value="1"/>
</dbReference>
<organism evidence="2">
    <name type="scientific">mine drainage metagenome</name>
    <dbReference type="NCBI Taxonomy" id="410659"/>
    <lineage>
        <taxon>unclassified sequences</taxon>
        <taxon>metagenomes</taxon>
        <taxon>ecological metagenomes</taxon>
    </lineage>
</organism>
<name>T0Z7L6_9ZZZZ</name>
<feature type="region of interest" description="Disordered" evidence="1">
    <location>
        <begin position="151"/>
        <end position="172"/>
    </location>
</feature>
<comment type="caution">
    <text evidence="2">The sequence shown here is derived from an EMBL/GenBank/DDBJ whole genome shotgun (WGS) entry which is preliminary data.</text>
</comment>
<evidence type="ECO:0008006" key="3">
    <source>
        <dbReference type="Google" id="ProtNLM"/>
    </source>
</evidence>
<evidence type="ECO:0000256" key="1">
    <source>
        <dbReference type="SAM" id="MobiDB-lite"/>
    </source>
</evidence>
<reference evidence="2" key="2">
    <citation type="journal article" date="2014" name="ISME J.">
        <title>Microbial stratification in low pH oxic and suboxic macroscopic growths along an acid mine drainage.</title>
        <authorList>
            <person name="Mendez-Garcia C."/>
            <person name="Mesa V."/>
            <person name="Sprenger R.R."/>
            <person name="Richter M."/>
            <person name="Diez M.S."/>
            <person name="Solano J."/>
            <person name="Bargiela R."/>
            <person name="Golyshina O.V."/>
            <person name="Manteca A."/>
            <person name="Ramos J.L."/>
            <person name="Gallego J.R."/>
            <person name="Llorente I."/>
            <person name="Martins Dos Santos V.A."/>
            <person name="Jensen O.N."/>
            <person name="Pelaez A.I."/>
            <person name="Sanchez J."/>
            <person name="Ferrer M."/>
        </authorList>
    </citation>
    <scope>NUCLEOTIDE SEQUENCE</scope>
</reference>
<protein>
    <recommendedName>
        <fullName evidence="3">DUF2203 family protein</fullName>
    </recommendedName>
</protein>
<dbReference type="InterPro" id="IPR018699">
    <property type="entry name" value="DUF2203"/>
</dbReference>